<gene>
    <name evidence="1" type="ORF">F5876DRAFT_80676</name>
</gene>
<evidence type="ECO:0000313" key="2">
    <source>
        <dbReference type="Proteomes" id="UP001163835"/>
    </source>
</evidence>
<protein>
    <submittedName>
        <fullName evidence="1">Uncharacterized protein</fullName>
    </submittedName>
</protein>
<dbReference type="Proteomes" id="UP001163835">
    <property type="component" value="Unassembled WGS sequence"/>
</dbReference>
<dbReference type="EMBL" id="MU795423">
    <property type="protein sequence ID" value="KAJ3806451.1"/>
    <property type="molecule type" value="Genomic_DNA"/>
</dbReference>
<organism evidence="1 2">
    <name type="scientific">Lentinula aff. lateritia</name>
    <dbReference type="NCBI Taxonomy" id="2804960"/>
    <lineage>
        <taxon>Eukaryota</taxon>
        <taxon>Fungi</taxon>
        <taxon>Dikarya</taxon>
        <taxon>Basidiomycota</taxon>
        <taxon>Agaricomycotina</taxon>
        <taxon>Agaricomycetes</taxon>
        <taxon>Agaricomycetidae</taxon>
        <taxon>Agaricales</taxon>
        <taxon>Marasmiineae</taxon>
        <taxon>Omphalotaceae</taxon>
        <taxon>Lentinula</taxon>
    </lineage>
</organism>
<sequence>MSFGLIEESRSELASSLDHDQEILNLKPTSSVTLFHFMQHSSKLSKTRSWTPSSAVNSGSNQSAHHDNSYPTQTVRREARTSVGSSGRKPGFFAQLFSPKAAAAIIESPVGSSFVNLSRKASSPSVEHHHIPPNLAIRSLSPDLLNDPAFSTNPLSHPLFVTNPDSYTVPPPSKPILNGNSHADMTESHTQESRFALPYYGISGNDSISLTHPNSYSQPLDPSSLEGMGTNTSTSQSSTIIDEPSPPSSLTDTTTSSISSGVAGKLPKKKNLIILEPPRILSPPPAYDEPSHQRPATVRHTSVPSLPSSQPYPTEVPPRPATTANDSRYVDLRRNHTDTNPRGLDPIDELDESNPLGLSLHHGGPYEAIKKVTQTPREPQNPYNKSIPQQAAHVSTQKTSSKQPSIPAARPFVPFGASLNLTPGQILPRNYQPYSQPPLRIPNHLTPYPQRNNPDFSVHQVLHPQPAMQNQQIPNPQKHTPQQLMQAPLHHPLHHSQHHHQAQPPVHREQPYAQQNTSQFSTQHPSQLGVCVRADLFDAEPAQPPSPLWSVPQRFEDDASSIYGDEADAYDGIEDEEISQVLDNPTPEILHEPESSTHLKSAPDMPQTYIDNATAIEDNVARALYSGFSAFNEGPSISDGREAFSRSVPIPILPPGASYRPPPRRYEQQGRSLEYPEEQTSYTPYVTANQSDGVWHRRATSLDPDHNLQGSQLPQHRPMNPGHPHVSVTQNLGRVPELNPDIMVQLHAAKPYQQPQQSAPLPPNGNLERPVRSKPAPSMQQSISSTNSRNGLPPRHVPAKLTMPQPLYNPNAPLTRRDIAVPSNKPQVRFQPPTHNSGVSLSVPLSQTRPSTRNSAPESSKVQAQIIPMAIDSRKVLRKRSSVQAVGPGTASVMPVGTPNMARSNYLPTRSNSEMRPPTTGNRTNSISVPPDKKAPRRLLSKKRAEF</sequence>
<accession>A0ACC1TQ01</accession>
<name>A0ACC1TQ01_9AGAR</name>
<keyword evidence="2" id="KW-1185">Reference proteome</keyword>
<reference evidence="1" key="1">
    <citation type="submission" date="2022-09" db="EMBL/GenBank/DDBJ databases">
        <title>A Global Phylogenomic Analysis of the Shiitake Genus Lentinula.</title>
        <authorList>
            <consortium name="DOE Joint Genome Institute"/>
            <person name="Sierra-Patev S."/>
            <person name="Min B."/>
            <person name="Naranjo-Ortiz M."/>
            <person name="Looney B."/>
            <person name="Konkel Z."/>
            <person name="Slot J.C."/>
            <person name="Sakamoto Y."/>
            <person name="Steenwyk J.L."/>
            <person name="Rokas A."/>
            <person name="Carro J."/>
            <person name="Camarero S."/>
            <person name="Ferreira P."/>
            <person name="Molpeceres G."/>
            <person name="Ruiz-Duenas F.J."/>
            <person name="Serrano A."/>
            <person name="Henrissat B."/>
            <person name="Drula E."/>
            <person name="Hughes K.W."/>
            <person name="Mata J.L."/>
            <person name="Ishikawa N.K."/>
            <person name="Vargas-Isla R."/>
            <person name="Ushijima S."/>
            <person name="Smith C.A."/>
            <person name="Ahrendt S."/>
            <person name="Andreopoulos W."/>
            <person name="He G."/>
            <person name="Labutti K."/>
            <person name="Lipzen A."/>
            <person name="Ng V."/>
            <person name="Riley R."/>
            <person name="Sandor L."/>
            <person name="Barry K."/>
            <person name="Martinez A.T."/>
            <person name="Xiao Y."/>
            <person name="Gibbons J.G."/>
            <person name="Terashima K."/>
            <person name="Grigoriev I.V."/>
            <person name="Hibbett D.S."/>
        </authorList>
    </citation>
    <scope>NUCLEOTIDE SEQUENCE</scope>
    <source>
        <strain evidence="1">TMI1499</strain>
    </source>
</reference>
<evidence type="ECO:0000313" key="1">
    <source>
        <dbReference type="EMBL" id="KAJ3806451.1"/>
    </source>
</evidence>
<proteinExistence type="predicted"/>
<comment type="caution">
    <text evidence="1">The sequence shown here is derived from an EMBL/GenBank/DDBJ whole genome shotgun (WGS) entry which is preliminary data.</text>
</comment>